<feature type="chain" id="PRO_5023333405" description="Arginine biosynthesis bifunctional protein ArgJ beta chain" evidence="10">
    <location>
        <begin position="215"/>
        <end position="430"/>
    </location>
</feature>
<accession>B6GAZ4</accession>
<keyword evidence="4 10" id="KW-0963">Cytoplasm</keyword>
<dbReference type="CDD" id="cd02152">
    <property type="entry name" value="OAT"/>
    <property type="match status" value="1"/>
</dbReference>
<reference evidence="12 13" key="1">
    <citation type="submission" date="2008-10" db="EMBL/GenBank/DDBJ databases">
        <title>Draft genome sequence of Collinsella stercoris (DSM 13279).</title>
        <authorList>
            <person name="Sudarsanam P."/>
            <person name="Ley R."/>
            <person name="Guruge J."/>
            <person name="Turnbaugh P.J."/>
            <person name="Mahowald M."/>
            <person name="Liep D."/>
            <person name="Gordon J."/>
        </authorList>
    </citation>
    <scope>NUCLEOTIDE SEQUENCE [LARGE SCALE GENOMIC DNA]</scope>
    <source>
        <strain evidence="12 13">DSM 13279</strain>
    </source>
</reference>
<evidence type="ECO:0000256" key="11">
    <source>
        <dbReference type="SAM" id="MobiDB-lite"/>
    </source>
</evidence>
<dbReference type="eggNOG" id="COG1364">
    <property type="taxonomic scope" value="Bacteria"/>
</dbReference>
<feature type="binding site" evidence="10">
    <location>
        <position position="430"/>
    </location>
    <ligand>
        <name>substrate</name>
    </ligand>
</feature>
<comment type="catalytic activity">
    <reaction evidence="10">
        <text>N(2)-acetyl-L-ornithine + L-glutamate = N-acetyl-L-glutamate + L-ornithine</text>
        <dbReference type="Rhea" id="RHEA:15349"/>
        <dbReference type="ChEBI" id="CHEBI:29985"/>
        <dbReference type="ChEBI" id="CHEBI:44337"/>
        <dbReference type="ChEBI" id="CHEBI:46911"/>
        <dbReference type="ChEBI" id="CHEBI:57805"/>
        <dbReference type="EC" id="2.3.1.35"/>
    </reaction>
</comment>
<dbReference type="FunFam" id="3.10.20.340:FF:000003">
    <property type="entry name" value="Arginine biosynthesis bifunctional protein ArgJ"/>
    <property type="match status" value="1"/>
</dbReference>
<dbReference type="EC" id="2.3.1.35" evidence="10"/>
<evidence type="ECO:0000256" key="2">
    <source>
        <dbReference type="ARBA" id="ARBA00006774"/>
    </source>
</evidence>
<gene>
    <name evidence="10 12" type="primary">argJ</name>
    <name evidence="12" type="ORF">COLSTE_01245</name>
</gene>
<comment type="subcellular location">
    <subcellularLocation>
        <location evidence="1 10">Cytoplasm</location>
    </subcellularLocation>
</comment>
<dbReference type="RefSeq" id="WP_006720897.1">
    <property type="nucleotide sequence ID" value="NZ_CP085935.1"/>
</dbReference>
<keyword evidence="5 10" id="KW-0055">Arginine biosynthesis</keyword>
<dbReference type="Gene3D" id="3.60.70.12">
    <property type="entry name" value="L-amino peptidase D-ALA esterase/amidase"/>
    <property type="match status" value="1"/>
</dbReference>
<comment type="subunit">
    <text evidence="3 10">Heterotetramer of two alpha and two beta chains.</text>
</comment>
<dbReference type="Pfam" id="PF01960">
    <property type="entry name" value="ArgJ"/>
    <property type="match status" value="1"/>
</dbReference>
<dbReference type="HAMAP" id="MF_01106">
    <property type="entry name" value="ArgJ"/>
    <property type="match status" value="1"/>
</dbReference>
<dbReference type="GO" id="GO:0004042">
    <property type="term" value="F:L-glutamate N-acetyltransferase activity"/>
    <property type="evidence" value="ECO:0007669"/>
    <property type="project" value="UniProtKB-UniRule"/>
</dbReference>
<keyword evidence="9 10" id="KW-0012">Acyltransferase</keyword>
<proteinExistence type="inferred from homology"/>
<comment type="function">
    <text evidence="10">Catalyzes two activities which are involved in the cyclic version of arginine biosynthesis: the synthesis of N-acetylglutamate from glutamate and acetyl-CoA as the acetyl donor, and of ornithine by transacetylation between N(2)-acetylornithine and glutamate.</text>
</comment>
<evidence type="ECO:0000256" key="6">
    <source>
        <dbReference type="ARBA" id="ARBA00022605"/>
    </source>
</evidence>
<comment type="catalytic activity">
    <reaction evidence="10">
        <text>L-glutamate + acetyl-CoA = N-acetyl-L-glutamate + CoA + H(+)</text>
        <dbReference type="Rhea" id="RHEA:24292"/>
        <dbReference type="ChEBI" id="CHEBI:15378"/>
        <dbReference type="ChEBI" id="CHEBI:29985"/>
        <dbReference type="ChEBI" id="CHEBI:44337"/>
        <dbReference type="ChEBI" id="CHEBI:57287"/>
        <dbReference type="ChEBI" id="CHEBI:57288"/>
        <dbReference type="EC" id="2.3.1.1"/>
    </reaction>
</comment>
<evidence type="ECO:0000256" key="8">
    <source>
        <dbReference type="ARBA" id="ARBA00022813"/>
    </source>
</evidence>
<feature type="active site" description="Nucleophile" evidence="10">
    <location>
        <position position="215"/>
    </location>
</feature>
<feature type="site" description="Involved in the stabilization of negative charge on the oxyanion by the formation of the oxyanion hole" evidence="10">
    <location>
        <position position="137"/>
    </location>
</feature>
<dbReference type="UniPathway" id="UPA00068">
    <property type="reaction ID" value="UER00106"/>
</dbReference>
<evidence type="ECO:0000313" key="13">
    <source>
        <dbReference type="Proteomes" id="UP000003560"/>
    </source>
</evidence>
<keyword evidence="13" id="KW-1185">Reference proteome</keyword>
<dbReference type="InterPro" id="IPR042195">
    <property type="entry name" value="ArgJ_beta_C"/>
</dbReference>
<dbReference type="Proteomes" id="UP000003560">
    <property type="component" value="Unassembled WGS sequence"/>
</dbReference>
<organism evidence="12 13">
    <name type="scientific">Collinsella stercoris DSM 13279</name>
    <dbReference type="NCBI Taxonomy" id="445975"/>
    <lineage>
        <taxon>Bacteria</taxon>
        <taxon>Bacillati</taxon>
        <taxon>Actinomycetota</taxon>
        <taxon>Coriobacteriia</taxon>
        <taxon>Coriobacteriales</taxon>
        <taxon>Coriobacteriaceae</taxon>
        <taxon>Collinsella</taxon>
    </lineage>
</organism>
<keyword evidence="7 10" id="KW-0808">Transferase</keyword>
<feature type="binding site" evidence="10">
    <location>
        <position position="173"/>
    </location>
    <ligand>
        <name>substrate</name>
    </ligand>
</feature>
<feature type="chain" id="PRO_5023333406" description="Arginine biosynthesis bifunctional protein ArgJ alpha chain" evidence="10">
    <location>
        <begin position="1"/>
        <end position="214"/>
    </location>
</feature>
<keyword evidence="10" id="KW-0511">Multifunctional enzyme</keyword>
<feature type="region of interest" description="Disordered" evidence="11">
    <location>
        <begin position="1"/>
        <end position="20"/>
    </location>
</feature>
<comment type="similarity">
    <text evidence="2 10">Belongs to the ArgJ family.</text>
</comment>
<sequence length="430" mass="44249">MDTQQREDMKTDEPFQVSPIEGGGVTSAAGFTAAGVHAGFRKNPERADLALIAAERPVAAAGTFTTNRFCAAPVQVSREHLGGAGKGYGLMRVVVVNSGNANAATGAPGLAVAHKTCEVVARELGCAPEEVLVASTGVIGVPLAIAPFEQGVPQAVASLSREGAHAAARAIMTTDTRAKECAVAYASEAPGYEGARFTVGGMCKGSGMIMPNMATMIAVITTDAPVAPRALHAALASAVRMTFNKVTVDSDSSTNDTCVMLASGAAAPAATPIEEGTPAFAELCRAVRAVCETLARAIAADGEGASKLVTVTVRGAATDADADTAARSVANSPLVKTAIAGRDCNWGRIAMALGKCGVPFEQERVDIDIMGMPVCRAGLTVPFDEDEALRRFEEPEIVIEANLGAGTCSTTVWTCDLTHEYVSINADYRS</sequence>
<keyword evidence="8 10" id="KW-0068">Autocatalytic cleavage</keyword>
<dbReference type="PANTHER" id="PTHR23100">
    <property type="entry name" value="ARGININE BIOSYNTHESIS BIFUNCTIONAL PROTEIN ARGJ"/>
    <property type="match status" value="1"/>
</dbReference>
<evidence type="ECO:0000313" key="12">
    <source>
        <dbReference type="EMBL" id="EEA90488.1"/>
    </source>
</evidence>
<evidence type="ECO:0000256" key="3">
    <source>
        <dbReference type="ARBA" id="ARBA00011475"/>
    </source>
</evidence>
<comment type="caution">
    <text evidence="12">The sequence shown here is derived from an EMBL/GenBank/DDBJ whole genome shotgun (WGS) entry which is preliminary data.</text>
</comment>
<dbReference type="GO" id="GO:0005737">
    <property type="term" value="C:cytoplasm"/>
    <property type="evidence" value="ECO:0007669"/>
    <property type="project" value="UniProtKB-SubCell"/>
</dbReference>
<dbReference type="AlphaFoldDB" id="B6GAZ4"/>
<dbReference type="GO" id="GO:0006526">
    <property type="term" value="P:L-arginine biosynthetic process"/>
    <property type="evidence" value="ECO:0007669"/>
    <property type="project" value="UniProtKB-UniRule"/>
</dbReference>
<name>B6GAZ4_9ACTN</name>
<dbReference type="EMBL" id="ABXJ01000069">
    <property type="protein sequence ID" value="EEA90488.1"/>
    <property type="molecule type" value="Genomic_DNA"/>
</dbReference>
<feature type="site" description="Involved in the stabilization of negative charge on the oxyanion by the formation of the oxyanion hole" evidence="10">
    <location>
        <position position="136"/>
    </location>
</feature>
<feature type="binding site" evidence="10">
    <location>
        <position position="215"/>
    </location>
    <ligand>
        <name>substrate</name>
    </ligand>
</feature>
<reference evidence="12 13" key="2">
    <citation type="submission" date="2008-10" db="EMBL/GenBank/DDBJ databases">
        <authorList>
            <person name="Fulton L."/>
            <person name="Clifton S."/>
            <person name="Fulton B."/>
            <person name="Xu J."/>
            <person name="Minx P."/>
            <person name="Pepin K.H."/>
            <person name="Johnson M."/>
            <person name="Thiruvilangam P."/>
            <person name="Bhonagiri V."/>
            <person name="Nash W.E."/>
            <person name="Mardis E.R."/>
            <person name="Wilson R.K."/>
        </authorList>
    </citation>
    <scope>NUCLEOTIDE SEQUENCE [LARGE SCALE GENOMIC DNA]</scope>
    <source>
        <strain evidence="12 13">DSM 13279</strain>
    </source>
</reference>
<dbReference type="GeneID" id="98001824"/>
<feature type="binding site" evidence="10">
    <location>
        <position position="204"/>
    </location>
    <ligand>
        <name>substrate</name>
    </ligand>
</feature>
<keyword evidence="6 10" id="KW-0028">Amino-acid biosynthesis</keyword>
<comment type="pathway">
    <text evidence="10">Amino-acid biosynthesis; L-arginine biosynthesis; L-ornithine and N-acetyl-L-glutamate from L-glutamate and N(2)-acetyl-L-ornithine (cyclic): step 1/1.</text>
</comment>
<dbReference type="InterPro" id="IPR002813">
    <property type="entry name" value="Arg_biosynth_ArgJ"/>
</dbReference>
<dbReference type="FunFam" id="3.60.70.12:FF:000001">
    <property type="entry name" value="Arginine biosynthesis bifunctional protein ArgJ, chloroplastic"/>
    <property type="match status" value="1"/>
</dbReference>
<dbReference type="STRING" id="445975.COLSTE_01245"/>
<dbReference type="InterPro" id="IPR016117">
    <property type="entry name" value="ArgJ-like_dom_sf"/>
</dbReference>
<evidence type="ECO:0000256" key="5">
    <source>
        <dbReference type="ARBA" id="ARBA00022571"/>
    </source>
</evidence>
<dbReference type="NCBIfam" id="NF003802">
    <property type="entry name" value="PRK05388.1"/>
    <property type="match status" value="1"/>
</dbReference>
<dbReference type="GO" id="GO:0006592">
    <property type="term" value="P:ornithine biosynthetic process"/>
    <property type="evidence" value="ECO:0007669"/>
    <property type="project" value="TreeGrafter"/>
</dbReference>
<dbReference type="MEROPS" id="T05.001"/>
<feature type="binding site" evidence="10">
    <location>
        <position position="303"/>
    </location>
    <ligand>
        <name>substrate</name>
    </ligand>
</feature>
<dbReference type="SUPFAM" id="SSF56266">
    <property type="entry name" value="DmpA/ArgJ-like"/>
    <property type="match status" value="1"/>
</dbReference>
<evidence type="ECO:0000256" key="10">
    <source>
        <dbReference type="HAMAP-Rule" id="MF_01106"/>
    </source>
</evidence>
<evidence type="ECO:0000256" key="9">
    <source>
        <dbReference type="ARBA" id="ARBA00023315"/>
    </source>
</evidence>
<dbReference type="GO" id="GO:0004358">
    <property type="term" value="F:L-glutamate N-acetyltransferase activity, acting on acetyl-L-ornithine as donor"/>
    <property type="evidence" value="ECO:0007669"/>
    <property type="project" value="UniProtKB-UniRule"/>
</dbReference>
<dbReference type="NCBIfam" id="TIGR00120">
    <property type="entry name" value="ArgJ"/>
    <property type="match status" value="1"/>
</dbReference>
<feature type="site" description="Cleavage; by autolysis" evidence="10">
    <location>
        <begin position="214"/>
        <end position="215"/>
    </location>
</feature>
<dbReference type="EC" id="2.3.1.1" evidence="10"/>
<dbReference type="PANTHER" id="PTHR23100:SF0">
    <property type="entry name" value="ARGININE BIOSYNTHESIS BIFUNCTIONAL PROTEIN ARGJ, MITOCHONDRIAL"/>
    <property type="match status" value="1"/>
</dbReference>
<dbReference type="HOGENOM" id="CLU_027172_1_0_11"/>
<comment type="pathway">
    <text evidence="10">Amino-acid biosynthesis; L-arginine biosynthesis; N(2)-acetyl-L-ornithine from L-glutamate: step 1/4.</text>
</comment>
<evidence type="ECO:0000256" key="4">
    <source>
        <dbReference type="ARBA" id="ARBA00022490"/>
    </source>
</evidence>
<evidence type="ECO:0000256" key="7">
    <source>
        <dbReference type="ARBA" id="ARBA00022679"/>
    </source>
</evidence>
<feature type="binding site" evidence="10">
    <location>
        <position position="425"/>
    </location>
    <ligand>
        <name>substrate</name>
    </ligand>
</feature>
<protein>
    <recommendedName>
        <fullName evidence="10">Arginine biosynthesis bifunctional protein ArgJ</fullName>
    </recommendedName>
    <domain>
        <recommendedName>
            <fullName evidence="10">Glutamate N-acetyltransferase</fullName>
            <ecNumber evidence="10">2.3.1.35</ecNumber>
        </recommendedName>
        <alternativeName>
            <fullName evidence="10">Ornithine acetyltransferase</fullName>
            <shortName evidence="10">OATase</shortName>
        </alternativeName>
        <alternativeName>
            <fullName evidence="10">Ornithine transacetylase</fullName>
        </alternativeName>
    </domain>
    <domain>
        <recommendedName>
            <fullName evidence="10">Amino-acid acetyltransferase</fullName>
            <ecNumber evidence="10">2.3.1.1</ecNumber>
        </recommendedName>
        <alternativeName>
            <fullName evidence="10">N-acetylglutamate synthase</fullName>
            <shortName evidence="10">AGSase</shortName>
        </alternativeName>
    </domain>
    <component>
        <recommendedName>
            <fullName evidence="10">Arginine biosynthesis bifunctional protein ArgJ alpha chain</fullName>
        </recommendedName>
    </component>
    <component>
        <recommendedName>
            <fullName evidence="10">Arginine biosynthesis bifunctional protein ArgJ beta chain</fullName>
        </recommendedName>
    </component>
</protein>
<evidence type="ECO:0000256" key="1">
    <source>
        <dbReference type="ARBA" id="ARBA00004496"/>
    </source>
</evidence>
<feature type="compositionally biased region" description="Basic and acidic residues" evidence="11">
    <location>
        <begin position="1"/>
        <end position="13"/>
    </location>
</feature>
<dbReference type="Gene3D" id="3.10.20.340">
    <property type="entry name" value="ArgJ beta chain, C-terminal domain"/>
    <property type="match status" value="1"/>
</dbReference>